<keyword evidence="3" id="KW-0813">Transport</keyword>
<comment type="subcellular location">
    <subcellularLocation>
        <location evidence="1">Cell membrane</location>
        <topology evidence="1">Multi-pass membrane protein</topology>
    </subcellularLocation>
</comment>
<feature type="transmembrane region" description="Helical" evidence="8">
    <location>
        <begin position="40"/>
        <end position="62"/>
    </location>
</feature>
<evidence type="ECO:0000256" key="3">
    <source>
        <dbReference type="ARBA" id="ARBA00022448"/>
    </source>
</evidence>
<reference evidence="9 12" key="2">
    <citation type="submission" date="2019-07" db="EMBL/GenBank/DDBJ databases">
        <title>Whole genome shotgun sequence of Halomonas cupida NBRC 102219.</title>
        <authorList>
            <person name="Hosoyama A."/>
            <person name="Uohara A."/>
            <person name="Ohji S."/>
            <person name="Ichikawa N."/>
        </authorList>
    </citation>
    <scope>NUCLEOTIDE SEQUENCE [LARGE SCALE GENOMIC DNA]</scope>
    <source>
        <strain evidence="9 12">NBRC 102219</strain>
    </source>
</reference>
<dbReference type="PANTHER" id="PTHR36838">
    <property type="entry name" value="AUXIN EFFLUX CARRIER FAMILY PROTEIN"/>
    <property type="match status" value="1"/>
</dbReference>
<keyword evidence="4" id="KW-1003">Cell membrane</keyword>
<keyword evidence="6 8" id="KW-1133">Transmembrane helix</keyword>
<feature type="transmembrane region" description="Helical" evidence="8">
    <location>
        <begin position="74"/>
        <end position="93"/>
    </location>
</feature>
<dbReference type="Proteomes" id="UP000321726">
    <property type="component" value="Unassembled WGS sequence"/>
</dbReference>
<proteinExistence type="inferred from homology"/>
<evidence type="ECO:0000313" key="12">
    <source>
        <dbReference type="Proteomes" id="UP000321726"/>
    </source>
</evidence>
<protein>
    <recommendedName>
        <fullName evidence="13">Permease</fullName>
    </recommendedName>
</protein>
<evidence type="ECO:0000313" key="11">
    <source>
        <dbReference type="Proteomes" id="UP000184123"/>
    </source>
</evidence>
<evidence type="ECO:0008006" key="13">
    <source>
        <dbReference type="Google" id="ProtNLM"/>
    </source>
</evidence>
<evidence type="ECO:0000256" key="7">
    <source>
        <dbReference type="ARBA" id="ARBA00023136"/>
    </source>
</evidence>
<dbReference type="EMBL" id="BJXU01000207">
    <property type="protein sequence ID" value="GEN26322.1"/>
    <property type="molecule type" value="Genomic_DNA"/>
</dbReference>
<organism evidence="10 11">
    <name type="scientific">Halomonas cupida</name>
    <dbReference type="NCBI Taxonomy" id="44933"/>
    <lineage>
        <taxon>Bacteria</taxon>
        <taxon>Pseudomonadati</taxon>
        <taxon>Pseudomonadota</taxon>
        <taxon>Gammaproteobacteria</taxon>
        <taxon>Oceanospirillales</taxon>
        <taxon>Halomonadaceae</taxon>
        <taxon>Halomonas</taxon>
    </lineage>
</organism>
<feature type="transmembrane region" description="Helical" evidence="8">
    <location>
        <begin position="140"/>
        <end position="156"/>
    </location>
</feature>
<evidence type="ECO:0000256" key="5">
    <source>
        <dbReference type="ARBA" id="ARBA00022692"/>
    </source>
</evidence>
<keyword evidence="5 8" id="KW-0812">Transmembrane</keyword>
<dbReference type="GO" id="GO:0005886">
    <property type="term" value="C:plasma membrane"/>
    <property type="evidence" value="ECO:0007669"/>
    <property type="project" value="UniProtKB-SubCell"/>
</dbReference>
<sequence>MPLRAVVAANTAFNAEYAIQGASTTRRQALNQQGVTMQGIAAALGPLFLLILLGSVLGMSRIPGGDFWMRMERLIYFLLFPAMLIATLAQSNMSEVPVGRVAITLLGAMLIFSALLWWLKPRIGLDAAAFTSVFQGAVRFNTYVGVAGAAALHGSLGATTAAVALALMIPVVNVLCVLTFIASGTLGRSGLWRSLTALAQNPLILACLIGIALNLSGIGLPGWSAGTLELLGRAALPLGLVAVGVALRPQALMRRDLGLWVSSLVKLALMPALVLALAWLLGLDPVSRDVALLFAALPTATSAYILARQLGGDAELMAGLITAQTLAAMVTLPLWMRLVA</sequence>
<keyword evidence="7 8" id="KW-0472">Membrane</keyword>
<feature type="transmembrane region" description="Helical" evidence="8">
    <location>
        <begin position="290"/>
        <end position="307"/>
    </location>
</feature>
<dbReference type="Pfam" id="PF03547">
    <property type="entry name" value="Mem_trans"/>
    <property type="match status" value="1"/>
</dbReference>
<dbReference type="PANTHER" id="PTHR36838:SF4">
    <property type="entry name" value="AUXIN EFFLUX CARRIER FAMILY PROTEIN"/>
    <property type="match status" value="1"/>
</dbReference>
<accession>A0A1M7L0N3</accession>
<evidence type="ECO:0000313" key="10">
    <source>
        <dbReference type="EMBL" id="SHM71416.1"/>
    </source>
</evidence>
<gene>
    <name evidence="9" type="ORF">HCU01_42710</name>
    <name evidence="10" type="ORF">SAMN05660971_03687</name>
</gene>
<evidence type="ECO:0000256" key="2">
    <source>
        <dbReference type="ARBA" id="ARBA00010145"/>
    </source>
</evidence>
<dbReference type="Gene3D" id="1.20.1530.20">
    <property type="match status" value="1"/>
</dbReference>
<name>A0A1M7L0N3_9GAMM</name>
<feature type="transmembrane region" description="Helical" evidence="8">
    <location>
        <begin position="99"/>
        <end position="119"/>
    </location>
</feature>
<feature type="transmembrane region" description="Helical" evidence="8">
    <location>
        <begin position="230"/>
        <end position="247"/>
    </location>
</feature>
<dbReference type="EMBL" id="FRCA01000011">
    <property type="protein sequence ID" value="SHM71416.1"/>
    <property type="molecule type" value="Genomic_DNA"/>
</dbReference>
<dbReference type="InterPro" id="IPR038770">
    <property type="entry name" value="Na+/solute_symporter_sf"/>
</dbReference>
<evidence type="ECO:0000256" key="8">
    <source>
        <dbReference type="SAM" id="Phobius"/>
    </source>
</evidence>
<comment type="similarity">
    <text evidence="2">Belongs to the auxin efflux carrier (TC 2.A.69) family.</text>
</comment>
<evidence type="ECO:0000256" key="1">
    <source>
        <dbReference type="ARBA" id="ARBA00004651"/>
    </source>
</evidence>
<feature type="transmembrane region" description="Helical" evidence="8">
    <location>
        <begin position="162"/>
        <end position="182"/>
    </location>
</feature>
<dbReference type="InterPro" id="IPR004776">
    <property type="entry name" value="Mem_transp_PIN-like"/>
</dbReference>
<evidence type="ECO:0000313" key="9">
    <source>
        <dbReference type="EMBL" id="GEN26322.1"/>
    </source>
</evidence>
<reference evidence="10 11" key="1">
    <citation type="submission" date="2016-11" db="EMBL/GenBank/DDBJ databases">
        <authorList>
            <person name="Jaros S."/>
            <person name="Januszkiewicz K."/>
            <person name="Wedrychowicz H."/>
        </authorList>
    </citation>
    <scope>NUCLEOTIDE SEQUENCE [LARGE SCALE GENOMIC DNA]</scope>
    <source>
        <strain evidence="10 11">DSM 4740</strain>
    </source>
</reference>
<keyword evidence="12" id="KW-1185">Reference proteome</keyword>
<evidence type="ECO:0000256" key="4">
    <source>
        <dbReference type="ARBA" id="ARBA00022475"/>
    </source>
</evidence>
<dbReference type="AlphaFoldDB" id="A0A1M7L0N3"/>
<feature type="transmembrane region" description="Helical" evidence="8">
    <location>
        <begin position="316"/>
        <end position="336"/>
    </location>
</feature>
<evidence type="ECO:0000256" key="6">
    <source>
        <dbReference type="ARBA" id="ARBA00022989"/>
    </source>
</evidence>
<dbReference type="GO" id="GO:0055085">
    <property type="term" value="P:transmembrane transport"/>
    <property type="evidence" value="ECO:0007669"/>
    <property type="project" value="InterPro"/>
</dbReference>
<feature type="transmembrane region" description="Helical" evidence="8">
    <location>
        <begin position="259"/>
        <end position="278"/>
    </location>
</feature>
<dbReference type="Proteomes" id="UP000184123">
    <property type="component" value="Unassembled WGS sequence"/>
</dbReference>
<dbReference type="STRING" id="44933.SAMN05660971_03687"/>